<name>A0A2N3PVR0_9PROT</name>
<evidence type="ECO:0000256" key="6">
    <source>
        <dbReference type="ARBA" id="ARBA00022723"/>
    </source>
</evidence>
<evidence type="ECO:0000259" key="12">
    <source>
        <dbReference type="SMART" id="SM01008"/>
    </source>
</evidence>
<dbReference type="NCBIfam" id="TIGR02965">
    <property type="entry name" value="xanthine_xdhB"/>
    <property type="match status" value="1"/>
</dbReference>
<comment type="cofactor">
    <cofactor evidence="2">
        <name>FAD</name>
        <dbReference type="ChEBI" id="CHEBI:57692"/>
    </cofactor>
</comment>
<dbReference type="PANTHER" id="PTHR11908:SF132">
    <property type="entry name" value="ALDEHYDE OXIDASE 1-RELATED"/>
    <property type="match status" value="1"/>
</dbReference>
<evidence type="ECO:0000256" key="11">
    <source>
        <dbReference type="ARBA" id="ARBA00053029"/>
    </source>
</evidence>
<comment type="cofactor">
    <cofactor evidence="1">
        <name>Mo-molybdopterin</name>
        <dbReference type="ChEBI" id="CHEBI:71302"/>
    </cofactor>
</comment>
<dbReference type="FunFam" id="3.30.365.10:FF:000001">
    <property type="entry name" value="Xanthine dehydrogenase oxidase"/>
    <property type="match status" value="1"/>
</dbReference>
<evidence type="ECO:0000256" key="8">
    <source>
        <dbReference type="ARBA" id="ARBA00023004"/>
    </source>
</evidence>
<comment type="similarity">
    <text evidence="3">Belongs to the xanthine dehydrogenase family.</text>
</comment>
<keyword evidence="9" id="KW-0411">Iron-sulfur</keyword>
<keyword evidence="8" id="KW-0408">Iron</keyword>
<keyword evidence="6" id="KW-0479">Metal-binding</keyword>
<dbReference type="InterPro" id="IPR008274">
    <property type="entry name" value="AldOxase/xan_DH_MoCoBD1"/>
</dbReference>
<dbReference type="SUPFAM" id="SSF56003">
    <property type="entry name" value="Molybdenum cofactor-binding domain"/>
    <property type="match status" value="1"/>
</dbReference>
<dbReference type="RefSeq" id="WP_101250775.1">
    <property type="nucleotide sequence ID" value="NZ_PIUM01000011.1"/>
</dbReference>
<keyword evidence="14" id="KW-1185">Reference proteome</keyword>
<dbReference type="InterPro" id="IPR016208">
    <property type="entry name" value="Ald_Oxase/xanthine_DH-like"/>
</dbReference>
<dbReference type="GO" id="GO:0030151">
    <property type="term" value="F:molybdenum ion binding"/>
    <property type="evidence" value="ECO:0007669"/>
    <property type="project" value="InterPro"/>
</dbReference>
<dbReference type="GO" id="GO:0051537">
    <property type="term" value="F:2 iron, 2 sulfur cluster binding"/>
    <property type="evidence" value="ECO:0007669"/>
    <property type="project" value="UniProtKB-KW"/>
</dbReference>
<comment type="cofactor">
    <cofactor evidence="10">
        <name>[2Fe-2S] cluster</name>
        <dbReference type="ChEBI" id="CHEBI:190135"/>
    </cofactor>
</comment>
<evidence type="ECO:0000256" key="7">
    <source>
        <dbReference type="ARBA" id="ARBA00023002"/>
    </source>
</evidence>
<evidence type="ECO:0000256" key="2">
    <source>
        <dbReference type="ARBA" id="ARBA00001974"/>
    </source>
</evidence>
<evidence type="ECO:0000256" key="5">
    <source>
        <dbReference type="ARBA" id="ARBA00022714"/>
    </source>
</evidence>
<dbReference type="InterPro" id="IPR000674">
    <property type="entry name" value="Ald_Oxase/Xan_DH_a/b"/>
</dbReference>
<feature type="domain" description="Aldehyde oxidase/xanthine dehydrogenase a/b hammerhead" evidence="12">
    <location>
        <begin position="20"/>
        <end position="127"/>
    </location>
</feature>
<dbReference type="InterPro" id="IPR046867">
    <property type="entry name" value="AldOxase/xan_DH_MoCoBD2"/>
</dbReference>
<gene>
    <name evidence="13" type="primary">xdhB</name>
    <name evidence="13" type="ORF">CWS72_11635</name>
</gene>
<evidence type="ECO:0000313" key="14">
    <source>
        <dbReference type="Proteomes" id="UP000233293"/>
    </source>
</evidence>
<keyword evidence="7" id="KW-0560">Oxidoreductase</keyword>
<comment type="caution">
    <text evidence="13">The sequence shown here is derived from an EMBL/GenBank/DDBJ whole genome shotgun (WGS) entry which is preliminary data.</text>
</comment>
<proteinExistence type="inferred from homology"/>
<dbReference type="Gene3D" id="3.90.1170.50">
    <property type="entry name" value="Aldehyde oxidase/xanthine dehydrogenase, a/b hammerhead"/>
    <property type="match status" value="1"/>
</dbReference>
<dbReference type="GO" id="GO:0005506">
    <property type="term" value="F:iron ion binding"/>
    <property type="evidence" value="ECO:0007669"/>
    <property type="project" value="InterPro"/>
</dbReference>
<dbReference type="SMART" id="SM01008">
    <property type="entry name" value="Ald_Xan_dh_C"/>
    <property type="match status" value="1"/>
</dbReference>
<dbReference type="FunFam" id="3.30.365.10:FF:000002">
    <property type="entry name" value="Xanthine dehydrogenase oxidase"/>
    <property type="match status" value="1"/>
</dbReference>
<dbReference type="Pfam" id="PF02738">
    <property type="entry name" value="MoCoBD_1"/>
    <property type="match status" value="1"/>
</dbReference>
<evidence type="ECO:0000256" key="4">
    <source>
        <dbReference type="ARBA" id="ARBA00022505"/>
    </source>
</evidence>
<evidence type="ECO:0000256" key="9">
    <source>
        <dbReference type="ARBA" id="ARBA00023014"/>
    </source>
</evidence>
<dbReference type="PANTHER" id="PTHR11908">
    <property type="entry name" value="XANTHINE DEHYDROGENASE"/>
    <property type="match status" value="1"/>
</dbReference>
<keyword evidence="4" id="KW-0500">Molybdenum</keyword>
<dbReference type="SUPFAM" id="SSF54665">
    <property type="entry name" value="CO dehydrogenase molybdoprotein N-domain-like"/>
    <property type="match status" value="1"/>
</dbReference>
<reference evidence="14" key="1">
    <citation type="submission" date="2017-12" db="EMBL/GenBank/DDBJ databases">
        <title>Draft genome sequence of Telmatospirillum siberiense 26-4b1T, an acidotolerant peatland alphaproteobacterium potentially involved in sulfur cycling.</title>
        <authorList>
            <person name="Hausmann B."/>
            <person name="Pjevac P."/>
            <person name="Schreck K."/>
            <person name="Herbold C.W."/>
            <person name="Daims H."/>
            <person name="Wagner M."/>
            <person name="Pester M."/>
            <person name="Loy A."/>
        </authorList>
    </citation>
    <scope>NUCLEOTIDE SEQUENCE [LARGE SCALE GENOMIC DNA]</scope>
    <source>
        <strain evidence="14">26-4b1</strain>
    </source>
</reference>
<dbReference type="Pfam" id="PF20256">
    <property type="entry name" value="MoCoBD_2"/>
    <property type="match status" value="1"/>
</dbReference>
<dbReference type="Pfam" id="PF01315">
    <property type="entry name" value="Ald_Xan_dh_C"/>
    <property type="match status" value="1"/>
</dbReference>
<protein>
    <submittedName>
        <fullName evidence="13">Xanthine dehydrogenase molybdopterin binding subunit</fullName>
    </submittedName>
</protein>
<evidence type="ECO:0000256" key="3">
    <source>
        <dbReference type="ARBA" id="ARBA00006849"/>
    </source>
</evidence>
<evidence type="ECO:0000313" key="13">
    <source>
        <dbReference type="EMBL" id="PKU24489.1"/>
    </source>
</evidence>
<keyword evidence="5" id="KW-0001">2Fe-2S</keyword>
<evidence type="ECO:0000256" key="10">
    <source>
        <dbReference type="ARBA" id="ARBA00034078"/>
    </source>
</evidence>
<dbReference type="Gene3D" id="3.30.365.10">
    <property type="entry name" value="Aldehyde oxidase/xanthine dehydrogenase, molybdopterin binding domain"/>
    <property type="match status" value="4"/>
</dbReference>
<dbReference type="OrthoDB" id="9763985at2"/>
<dbReference type="GO" id="GO:0016491">
    <property type="term" value="F:oxidoreductase activity"/>
    <property type="evidence" value="ECO:0007669"/>
    <property type="project" value="UniProtKB-KW"/>
</dbReference>
<dbReference type="Proteomes" id="UP000233293">
    <property type="component" value="Unassembled WGS sequence"/>
</dbReference>
<dbReference type="EMBL" id="PIUM01000011">
    <property type="protein sequence ID" value="PKU24489.1"/>
    <property type="molecule type" value="Genomic_DNA"/>
</dbReference>
<dbReference type="InterPro" id="IPR036856">
    <property type="entry name" value="Ald_Oxase/Xan_DH_a/b_sf"/>
</dbReference>
<accession>A0A2N3PVR0</accession>
<comment type="cofactor">
    <cofactor evidence="11">
        <name>Mo-molybdopterin cytosine dinucleotide</name>
        <dbReference type="ChEBI" id="CHEBI:71308"/>
    </cofactor>
</comment>
<evidence type="ECO:0000256" key="1">
    <source>
        <dbReference type="ARBA" id="ARBA00001924"/>
    </source>
</evidence>
<dbReference type="InterPro" id="IPR037165">
    <property type="entry name" value="AldOxase/xan_DH_Mopterin-bd_sf"/>
</dbReference>
<sequence length="766" mass="81773">MDTATVGHSVSHDSAARHVDGRAVFIDDLPEPRDLLHAHLVTSPWAHARLGAVDLSACLTAPGVVAVVTAADVPGVNDIGAIFKGEPLLPAEFAEYVGHPVAAVAATTPEAARHAASLARIDGEPLPAVFDVRNALEKEHYVCAPMTMARGDAARALAAAPFRLQGETEIGGQDHFYLETHVALATPVDGGALHIYSSTQHPTEVQHLISHILGLPQAAVTVEVRRLGGAFGGKESQASLVAGIASLLAWKTGRPVKLRLDRDDDMTITGKRHGFLLRWDVGFDQEGRILGVDMQLAAGCGWSADLSSSVMSRALSHADNAYFYPAARIRGFCCKTNLQSNTAFRGFGAPQGVIAAEAMLDDIAHHLGRDPLAVRKLNFYGTGGRDLTPYHQTVEHFRLPAMLEHLERSADLAERRQAIDAFNAKSPVIRKGLATVPVKFGVSFNNPMLNQAGALVMAYTDGSILVNHGGIEMGQGLYVKVAQVVAEVFQVPLSTVQVSSTRTDKVPNTSPTAASSGTDLNGMAAQLAAETIRERMAGVAAERFGVPVEEIEFKNGEIRSGNHHMEFAELTALCHAQRVSLSANGYYRTPKIHFDGKTMTGHPFLYYSHGLAAAEVAIDTLTGEWKALRVDILHDVGRSLNPAIDRGQIEGAFLQGMGWLTMEELVWDKEGRLLTHAPSTYKIPTARDLPADLRVELLANADNPEATVYRSKAVGEPPLILAVSVWLALRDAVASLAAPGAPATLGAPATPEHILAAVEAARATLP</sequence>
<dbReference type="InterPro" id="IPR014309">
    <property type="entry name" value="Xanthine_DH_Mopterin-bd_su"/>
</dbReference>
<organism evidence="13 14">
    <name type="scientific">Telmatospirillum siberiense</name>
    <dbReference type="NCBI Taxonomy" id="382514"/>
    <lineage>
        <taxon>Bacteria</taxon>
        <taxon>Pseudomonadati</taxon>
        <taxon>Pseudomonadota</taxon>
        <taxon>Alphaproteobacteria</taxon>
        <taxon>Rhodospirillales</taxon>
        <taxon>Rhodospirillaceae</taxon>
        <taxon>Telmatospirillum</taxon>
    </lineage>
</organism>
<dbReference type="AlphaFoldDB" id="A0A2N3PVR0"/>